<evidence type="ECO:0000313" key="1">
    <source>
        <dbReference type="EMBL" id="XCD08325.1"/>
    </source>
</evidence>
<dbReference type="EMBL" id="PP511876">
    <property type="protein sequence ID" value="XCD08325.1"/>
    <property type="molecule type" value="Genomic_DNA"/>
</dbReference>
<organism evidence="1">
    <name type="scientific">Dulem virus 42</name>
    <dbReference type="NCBI Taxonomy" id="3145760"/>
    <lineage>
        <taxon>Viruses</taxon>
        <taxon>Duplodnaviria</taxon>
        <taxon>Heunggongvirae</taxon>
        <taxon>Uroviricota</taxon>
        <taxon>Caudoviricetes</taxon>
    </lineage>
</organism>
<proteinExistence type="predicted"/>
<name>A0AAU8BA40_9CAUD</name>
<accession>A0AAU8BA40</accession>
<protein>
    <submittedName>
        <fullName evidence="1">Uncharacterized protein</fullName>
    </submittedName>
</protein>
<reference evidence="1" key="1">
    <citation type="submission" date="2024-03" db="EMBL/GenBank/DDBJ databases">
        <title>Diverse circular DNA viruses in blood, oral, and fecal samples of captive lemurs.</title>
        <authorList>
            <person name="Paietta E.N."/>
            <person name="Kraberger S."/>
            <person name="Lund M.C."/>
            <person name="Custer J.M."/>
            <person name="Vargas K.M."/>
            <person name="Ehmke E.E."/>
            <person name="Yoder A.D."/>
            <person name="Varsani A."/>
        </authorList>
    </citation>
    <scope>NUCLEOTIDE SEQUENCE</scope>
    <source>
        <strain evidence="1">Duke_30FF_63</strain>
    </source>
</reference>
<sequence>MLSYDNDENFAEQFAKDKILSFKTNLDNSEYYHETEEIITDREGNIQYSIPRSGNAEYGNRLKGKWMEVSIVDEDPKYNHTISHILTKFRQSFI</sequence>